<sequence length="61" mass="7153">IANCTIWNYVPNPFYNIPHTPPINNLIEEQASFQSSQARCLITLKHHQIQALQFLTNRKYL</sequence>
<proteinExistence type="predicted"/>
<dbReference type="Proteomes" id="UP000037035">
    <property type="component" value="Unassembled WGS sequence"/>
</dbReference>
<keyword evidence="2" id="KW-1185">Reference proteome</keyword>
<name>A0A0L6UHK3_9BASI</name>
<evidence type="ECO:0000313" key="1">
    <source>
        <dbReference type="EMBL" id="KNZ48029.1"/>
    </source>
</evidence>
<feature type="non-terminal residue" evidence="1">
    <location>
        <position position="1"/>
    </location>
</feature>
<dbReference type="EMBL" id="LAVV01011230">
    <property type="protein sequence ID" value="KNZ48029.1"/>
    <property type="molecule type" value="Genomic_DNA"/>
</dbReference>
<accession>A0A0L6UHK3</accession>
<protein>
    <submittedName>
        <fullName evidence="1">Uncharacterized protein</fullName>
    </submittedName>
</protein>
<dbReference type="VEuPathDB" id="FungiDB:VP01_5960g1"/>
<organism evidence="1 2">
    <name type="scientific">Puccinia sorghi</name>
    <dbReference type="NCBI Taxonomy" id="27349"/>
    <lineage>
        <taxon>Eukaryota</taxon>
        <taxon>Fungi</taxon>
        <taxon>Dikarya</taxon>
        <taxon>Basidiomycota</taxon>
        <taxon>Pucciniomycotina</taxon>
        <taxon>Pucciniomycetes</taxon>
        <taxon>Pucciniales</taxon>
        <taxon>Pucciniaceae</taxon>
        <taxon>Puccinia</taxon>
    </lineage>
</organism>
<reference evidence="1 2" key="1">
    <citation type="submission" date="2015-08" db="EMBL/GenBank/DDBJ databases">
        <title>Next Generation Sequencing and Analysis of the Genome of Puccinia sorghi L Schw, the Causal Agent of Maize Common Rust.</title>
        <authorList>
            <person name="Rochi L."/>
            <person name="Burguener G."/>
            <person name="Darino M."/>
            <person name="Turjanski A."/>
            <person name="Kreff E."/>
            <person name="Dieguez M.J."/>
            <person name="Sacco F."/>
        </authorList>
    </citation>
    <scope>NUCLEOTIDE SEQUENCE [LARGE SCALE GENOMIC DNA]</scope>
    <source>
        <strain evidence="1 2">RO10H11247</strain>
    </source>
</reference>
<dbReference type="AlphaFoldDB" id="A0A0L6UHK3"/>
<evidence type="ECO:0000313" key="2">
    <source>
        <dbReference type="Proteomes" id="UP000037035"/>
    </source>
</evidence>
<gene>
    <name evidence="1" type="ORF">VP01_5960g1</name>
</gene>
<comment type="caution">
    <text evidence="1">The sequence shown here is derived from an EMBL/GenBank/DDBJ whole genome shotgun (WGS) entry which is preliminary data.</text>
</comment>